<dbReference type="InterPro" id="IPR017951">
    <property type="entry name" value="Urease_asu_c"/>
</dbReference>
<reference evidence="14 15" key="1">
    <citation type="submission" date="2015-11" db="EMBL/GenBank/DDBJ databases">
        <title>Draft genome sequence of Paramesorhizobium deserti A-3-E, a strain highly resistant to diverse beta-lactam antibiotics.</title>
        <authorList>
            <person name="Lv R."/>
            <person name="Yang X."/>
            <person name="Fang N."/>
            <person name="Guo J."/>
            <person name="Luo X."/>
            <person name="Peng F."/>
            <person name="Yang R."/>
            <person name="Cui Y."/>
            <person name="Fang C."/>
            <person name="Song Y."/>
        </authorList>
    </citation>
    <scope>NUCLEOTIDE SEQUENCE [LARGE SCALE GENOMIC DNA]</scope>
    <source>
        <strain evidence="14 15">A-3-E</strain>
    </source>
</reference>
<evidence type="ECO:0000256" key="11">
    <source>
        <dbReference type="RuleBase" id="RU000510"/>
    </source>
</evidence>
<evidence type="ECO:0000256" key="12">
    <source>
        <dbReference type="RuleBase" id="RU004158"/>
    </source>
</evidence>
<feature type="binding site" evidence="5 8">
    <location>
        <position position="140"/>
    </location>
    <ligand>
        <name>Ni(2+)</name>
        <dbReference type="ChEBI" id="CHEBI:49786"/>
        <label>1</label>
    </ligand>
</feature>
<dbReference type="InterPro" id="IPR050112">
    <property type="entry name" value="Urease_alpha_subunit"/>
</dbReference>
<evidence type="ECO:0000256" key="5">
    <source>
        <dbReference type="HAMAP-Rule" id="MF_01953"/>
    </source>
</evidence>
<dbReference type="Gene3D" id="3.20.20.140">
    <property type="entry name" value="Metal-dependent hydrolases"/>
    <property type="match status" value="1"/>
</dbReference>
<evidence type="ECO:0000256" key="10">
    <source>
        <dbReference type="PROSITE-ProRule" id="PRU00700"/>
    </source>
</evidence>
<comment type="cofactor">
    <cofactor evidence="5 8 11">
        <name>Ni cation</name>
        <dbReference type="ChEBI" id="CHEBI:25516"/>
    </cofactor>
    <text evidence="5 8 11">Binds 2 nickel ions per subunit.</text>
</comment>
<dbReference type="HAMAP" id="MF_01953">
    <property type="entry name" value="Urease_alpha"/>
    <property type="match status" value="1"/>
</dbReference>
<keyword evidence="4 5" id="KW-0378">Hydrolase</keyword>
<dbReference type="PRINTS" id="PR01752">
    <property type="entry name" value="UREASE"/>
</dbReference>
<dbReference type="Gene3D" id="2.30.40.10">
    <property type="entry name" value="Urease, subunit C, domain 1"/>
    <property type="match status" value="1"/>
</dbReference>
<dbReference type="SUPFAM" id="SSF51338">
    <property type="entry name" value="Composite domain of metallo-dependent hydrolases"/>
    <property type="match status" value="2"/>
</dbReference>
<feature type="binding site" evidence="5 8">
    <location>
        <position position="278"/>
    </location>
    <ligand>
        <name>Ni(2+)</name>
        <dbReference type="ChEBI" id="CHEBI:49786"/>
        <label>2</label>
    </ligand>
</feature>
<feature type="binding site" evidence="5 8">
    <location>
        <position position="142"/>
    </location>
    <ligand>
        <name>Ni(2+)</name>
        <dbReference type="ChEBI" id="CHEBI:49786"/>
        <label>1</label>
    </ligand>
</feature>
<evidence type="ECO:0000256" key="7">
    <source>
        <dbReference type="PIRSR" id="PIRSR611612-50"/>
    </source>
</evidence>
<feature type="binding site" description="via carbamate group" evidence="5 8">
    <location>
        <position position="223"/>
    </location>
    <ligand>
        <name>Ni(2+)</name>
        <dbReference type="ChEBI" id="CHEBI:49786"/>
        <label>1</label>
    </ligand>
</feature>
<feature type="binding site" evidence="5 10">
    <location>
        <position position="225"/>
    </location>
    <ligand>
        <name>substrate</name>
    </ligand>
</feature>
<dbReference type="EMBL" id="LNTU01000023">
    <property type="protein sequence ID" value="KXF76563.1"/>
    <property type="molecule type" value="Genomic_DNA"/>
</dbReference>
<dbReference type="InterPro" id="IPR029754">
    <property type="entry name" value="Urease_Ni-bd"/>
</dbReference>
<protein>
    <recommendedName>
        <fullName evidence="5 6">Urease subunit alpha</fullName>
        <ecNumber evidence="5 6">3.5.1.5</ecNumber>
    </recommendedName>
    <alternativeName>
        <fullName evidence="5">Urea amidohydrolase subunit alpha</fullName>
    </alternativeName>
</protein>
<comment type="PTM">
    <text evidence="5">Carboxylation allows a single lysine to coordinate two nickel ions.</text>
</comment>
<dbReference type="InterPro" id="IPR005848">
    <property type="entry name" value="Urease_asu"/>
</dbReference>
<dbReference type="STRING" id="1494590.ATN84_10915"/>
<keyword evidence="5 10" id="KW-0963">Cytoplasm</keyword>
<comment type="caution">
    <text evidence="14">The sequence shown here is derived from an EMBL/GenBank/DDBJ whole genome shotgun (WGS) entry which is preliminary data.</text>
</comment>
<dbReference type="UniPathway" id="UPA00258">
    <property type="reaction ID" value="UER00370"/>
</dbReference>
<sequence length="573" mass="60953">MTQISRRQYADLYGPTVGDKIRLADTDLYVEIEQDLRAVYGDELQYGGGKTLRDGMGSDSLLTQEAGCLDLVITNVTILEPMLGVVKADVGIRNGRIVGIGKAGNPSTMDGVTPGLTTGGSTDAISGEHLILTAGGMDTHVHFISPQQTYAALSNGITTLWGGGIGPADGSNGVTSVNGPWNMEMMLRAIENIPINVGFCGKGNSTGTAPLVEQLKAGAAGFKVHEDYGTTPATIRSCLTIADEYDVSVAIHTDTLNEAGYVEDTIAAFDGRTIHTFHSEGAGGGHAPDLLKVVGQRNVLPSSTNPTLPAGVNSVAELFDMIMVCHNLNPKIPSDVAFAESRVRGETIVAESVLHDMGAISIIGSDSQAMGRIGENFLRAFQTADAMKRARGKLPEDAPGNDNFRVLRYLAKVTINPAITAGLSHVIGSIEPGKVADLVLWSPAFFGAKPKMVIKGGMIVWANMGDPNASLPTPQPMYYRPMFGAYGTALPKTCISFVSRAAYDAGVKEKYELNRMVIPVENTRVLGKEHMVRNAYLPKIDVNPQTFAVTVDGVHATVDPPKTIALNQLYFFS</sequence>
<dbReference type="AlphaFoldDB" id="A0A135HTQ7"/>
<evidence type="ECO:0000256" key="6">
    <source>
        <dbReference type="NCBIfam" id="TIGR01792"/>
    </source>
</evidence>
<dbReference type="Pfam" id="PF00449">
    <property type="entry name" value="Urease_alpha"/>
    <property type="match status" value="1"/>
</dbReference>
<dbReference type="NCBIfam" id="NF009834">
    <property type="entry name" value="PRK13309.1"/>
    <property type="match status" value="1"/>
</dbReference>
<evidence type="ECO:0000256" key="4">
    <source>
        <dbReference type="ARBA" id="ARBA00022801"/>
    </source>
</evidence>
<accession>A0A135HTQ7</accession>
<dbReference type="GO" id="GO:0005737">
    <property type="term" value="C:cytoplasm"/>
    <property type="evidence" value="ECO:0007669"/>
    <property type="project" value="UniProtKB-SubCell"/>
</dbReference>
<dbReference type="PROSITE" id="PS00145">
    <property type="entry name" value="UREASE_2"/>
    <property type="match status" value="1"/>
</dbReference>
<evidence type="ECO:0000256" key="3">
    <source>
        <dbReference type="ARBA" id="ARBA00022723"/>
    </source>
</evidence>
<dbReference type="PROSITE" id="PS51368">
    <property type="entry name" value="UREASE_3"/>
    <property type="match status" value="1"/>
</dbReference>
<feature type="binding site" evidence="5 8">
    <location>
        <position position="252"/>
    </location>
    <ligand>
        <name>Ni(2+)</name>
        <dbReference type="ChEBI" id="CHEBI:49786"/>
        <label>2</label>
    </ligand>
</feature>
<proteinExistence type="inferred from homology"/>
<dbReference type="SUPFAM" id="SSF51556">
    <property type="entry name" value="Metallo-dependent hydrolases"/>
    <property type="match status" value="1"/>
</dbReference>
<evidence type="ECO:0000256" key="8">
    <source>
        <dbReference type="PIRSR" id="PIRSR611612-51"/>
    </source>
</evidence>
<dbReference type="PANTHER" id="PTHR43440">
    <property type="entry name" value="UREASE"/>
    <property type="match status" value="1"/>
</dbReference>
<evidence type="ECO:0000256" key="2">
    <source>
        <dbReference type="ARBA" id="ARBA00022596"/>
    </source>
</evidence>
<keyword evidence="2 5" id="KW-0533">Nickel</keyword>
<feature type="binding site" evidence="5 8">
    <location>
        <position position="366"/>
    </location>
    <ligand>
        <name>Ni(2+)</name>
        <dbReference type="ChEBI" id="CHEBI:49786"/>
        <label>1</label>
    </ligand>
</feature>
<dbReference type="InterPro" id="IPR017950">
    <property type="entry name" value="Urease_AS"/>
</dbReference>
<feature type="modified residue" description="N6-carboxylysine" evidence="5 7">
    <location>
        <position position="223"/>
    </location>
</feature>
<dbReference type="GO" id="GO:0009039">
    <property type="term" value="F:urease activity"/>
    <property type="evidence" value="ECO:0007669"/>
    <property type="project" value="UniProtKB-UniRule"/>
</dbReference>
<dbReference type="InterPro" id="IPR011612">
    <property type="entry name" value="Urease_alpha_N_dom"/>
</dbReference>
<feature type="binding site" description="via carbamate group" evidence="5 8">
    <location>
        <position position="223"/>
    </location>
    <ligand>
        <name>Ni(2+)</name>
        <dbReference type="ChEBI" id="CHEBI:49786"/>
        <label>2</label>
    </ligand>
</feature>
<evidence type="ECO:0000313" key="14">
    <source>
        <dbReference type="EMBL" id="KXF76563.1"/>
    </source>
</evidence>
<name>A0A135HTQ7_9HYPH</name>
<dbReference type="InterPro" id="IPR011059">
    <property type="entry name" value="Metal-dep_hydrolase_composite"/>
</dbReference>
<dbReference type="InterPro" id="IPR006680">
    <property type="entry name" value="Amidohydro-rel"/>
</dbReference>
<feature type="domain" description="Urease" evidence="13">
    <location>
        <begin position="135"/>
        <end position="573"/>
    </location>
</feature>
<organism evidence="14 15">
    <name type="scientific">Paramesorhizobium deserti</name>
    <dbReference type="NCBI Taxonomy" id="1494590"/>
    <lineage>
        <taxon>Bacteria</taxon>
        <taxon>Pseudomonadati</taxon>
        <taxon>Pseudomonadota</taxon>
        <taxon>Alphaproteobacteria</taxon>
        <taxon>Hyphomicrobiales</taxon>
        <taxon>Phyllobacteriaceae</taxon>
        <taxon>Paramesorhizobium</taxon>
    </lineage>
</organism>
<evidence type="ECO:0000256" key="9">
    <source>
        <dbReference type="PIRSR" id="PIRSR611612-52"/>
    </source>
</evidence>
<comment type="pathway">
    <text evidence="1 5">Nitrogen metabolism; urea degradation; CO(2) and NH(3) from urea (urease route): step 1/1.</text>
</comment>
<dbReference type="EC" id="3.5.1.5" evidence="5 6"/>
<dbReference type="Pfam" id="PF01979">
    <property type="entry name" value="Amidohydro_1"/>
    <property type="match status" value="1"/>
</dbReference>
<feature type="active site" description="Proton donor" evidence="5 9">
    <location>
        <position position="326"/>
    </location>
</feature>
<dbReference type="GO" id="GO:0016151">
    <property type="term" value="F:nickel cation binding"/>
    <property type="evidence" value="ECO:0007669"/>
    <property type="project" value="UniProtKB-UniRule"/>
</dbReference>
<comment type="catalytic activity">
    <reaction evidence="5 11">
        <text>urea + 2 H2O + H(+) = hydrogencarbonate + 2 NH4(+)</text>
        <dbReference type="Rhea" id="RHEA:20557"/>
        <dbReference type="ChEBI" id="CHEBI:15377"/>
        <dbReference type="ChEBI" id="CHEBI:15378"/>
        <dbReference type="ChEBI" id="CHEBI:16199"/>
        <dbReference type="ChEBI" id="CHEBI:17544"/>
        <dbReference type="ChEBI" id="CHEBI:28938"/>
        <dbReference type="EC" id="3.5.1.5"/>
    </reaction>
</comment>
<dbReference type="PROSITE" id="PS01120">
    <property type="entry name" value="UREASE_1"/>
    <property type="match status" value="1"/>
</dbReference>
<dbReference type="PANTHER" id="PTHR43440:SF1">
    <property type="entry name" value="UREASE"/>
    <property type="match status" value="1"/>
</dbReference>
<comment type="similarity">
    <text evidence="5 12">Belongs to the metallo-dependent hydrolases superfamily. Urease alpha subunit family.</text>
</comment>
<gene>
    <name evidence="5 14" type="primary">ureC</name>
    <name evidence="14" type="ORF">ATN84_10915</name>
</gene>
<keyword evidence="3 5" id="KW-0479">Metal-binding</keyword>
<dbReference type="RefSeq" id="WP_068882134.1">
    <property type="nucleotide sequence ID" value="NZ_LNTU01000023.1"/>
</dbReference>
<dbReference type="GO" id="GO:0043419">
    <property type="term" value="P:urea catabolic process"/>
    <property type="evidence" value="ECO:0007669"/>
    <property type="project" value="UniProtKB-UniRule"/>
</dbReference>
<evidence type="ECO:0000259" key="13">
    <source>
        <dbReference type="PROSITE" id="PS51368"/>
    </source>
</evidence>
<dbReference type="CDD" id="cd00375">
    <property type="entry name" value="Urease_alpha"/>
    <property type="match status" value="1"/>
</dbReference>
<dbReference type="Proteomes" id="UP000070107">
    <property type="component" value="Unassembled WGS sequence"/>
</dbReference>
<dbReference type="OrthoDB" id="9802793at2"/>
<keyword evidence="15" id="KW-1185">Reference proteome</keyword>
<dbReference type="NCBIfam" id="NF009686">
    <property type="entry name" value="PRK13207.1"/>
    <property type="match status" value="1"/>
</dbReference>
<dbReference type="InterPro" id="IPR032466">
    <property type="entry name" value="Metal_Hydrolase"/>
</dbReference>
<evidence type="ECO:0000313" key="15">
    <source>
        <dbReference type="Proteomes" id="UP000070107"/>
    </source>
</evidence>
<dbReference type="NCBIfam" id="TIGR01792">
    <property type="entry name" value="urease_alph"/>
    <property type="match status" value="1"/>
</dbReference>
<evidence type="ECO:0000256" key="1">
    <source>
        <dbReference type="ARBA" id="ARBA00004897"/>
    </source>
</evidence>
<comment type="subunit">
    <text evidence="5">Heterotrimer of UreA (gamma), UreB (beta) and UreC (alpha) subunits. Three heterotrimers associate to form the active enzyme.</text>
</comment>
<comment type="subcellular location">
    <subcellularLocation>
        <location evidence="5 10">Cytoplasm</location>
    </subcellularLocation>
</comment>
<comment type="PTM">
    <text evidence="7">Carbamylation allows a single lysine to coordinate two nickel ions.</text>
</comment>